<evidence type="ECO:0000313" key="4">
    <source>
        <dbReference type="Proteomes" id="UP001551176"/>
    </source>
</evidence>
<proteinExistence type="predicted"/>
<feature type="domain" description="Peptidase M15C" evidence="2">
    <location>
        <begin position="142"/>
        <end position="219"/>
    </location>
</feature>
<dbReference type="Pfam" id="PF13539">
    <property type="entry name" value="Peptidase_M15_4"/>
    <property type="match status" value="1"/>
</dbReference>
<sequence length="223" mass="24231">MITLRARAFLASAVPAAVLLATFGPVPPAAGVPQGPSLDARVTAVSARELGRSWHPGCPVAPAGLRLVRMNHWGFDGRVHAGELVVRKQAVRPLLYVFGRAFEARFPIRRMRPMAAYGGSDTAAMKADNTSAFNCRAVTGDASRLSQHSYGDAVDINTLENPYVDRNGRVYPAAGAAFLDRRRAAKGMIRSGDVITTAMRRVGWQWGGRWRSPDYQHFSANGR</sequence>
<gene>
    <name evidence="3" type="ORF">ABZ921_02425</name>
</gene>
<dbReference type="RefSeq" id="WP_359343723.1">
    <property type="nucleotide sequence ID" value="NZ_JBEYXV010000001.1"/>
</dbReference>
<organism evidence="3 4">
    <name type="scientific">Streptomyces atriruber</name>
    <dbReference type="NCBI Taxonomy" id="545121"/>
    <lineage>
        <taxon>Bacteria</taxon>
        <taxon>Bacillati</taxon>
        <taxon>Actinomycetota</taxon>
        <taxon>Actinomycetes</taxon>
        <taxon>Kitasatosporales</taxon>
        <taxon>Streptomycetaceae</taxon>
        <taxon>Streptomyces</taxon>
    </lineage>
</organism>
<evidence type="ECO:0000256" key="1">
    <source>
        <dbReference type="SAM" id="SignalP"/>
    </source>
</evidence>
<feature type="chain" id="PRO_5045414756" evidence="1">
    <location>
        <begin position="22"/>
        <end position="223"/>
    </location>
</feature>
<protein>
    <submittedName>
        <fullName evidence="3">M15 family metallopeptidase</fullName>
    </submittedName>
</protein>
<reference evidence="3 4" key="1">
    <citation type="submission" date="2024-06" db="EMBL/GenBank/DDBJ databases">
        <title>The Natural Products Discovery Center: Release of the First 8490 Sequenced Strains for Exploring Actinobacteria Biosynthetic Diversity.</title>
        <authorList>
            <person name="Kalkreuter E."/>
            <person name="Kautsar S.A."/>
            <person name="Yang D."/>
            <person name="Bader C.D."/>
            <person name="Teijaro C.N."/>
            <person name="Fluegel L."/>
            <person name="Davis C.M."/>
            <person name="Simpson J.R."/>
            <person name="Lauterbach L."/>
            <person name="Steele A.D."/>
            <person name="Gui C."/>
            <person name="Meng S."/>
            <person name="Li G."/>
            <person name="Viehrig K."/>
            <person name="Ye F."/>
            <person name="Su P."/>
            <person name="Kiefer A.F."/>
            <person name="Nichols A."/>
            <person name="Cepeda A.J."/>
            <person name="Yan W."/>
            <person name="Fan B."/>
            <person name="Jiang Y."/>
            <person name="Adhikari A."/>
            <person name="Zheng C.-J."/>
            <person name="Schuster L."/>
            <person name="Cowan T.M."/>
            <person name="Smanski M.J."/>
            <person name="Chevrette M.G."/>
            <person name="De Carvalho L.P.S."/>
            <person name="Shen B."/>
        </authorList>
    </citation>
    <scope>NUCLEOTIDE SEQUENCE [LARGE SCALE GENOMIC DNA]</scope>
    <source>
        <strain evidence="3 4">NPDC046838</strain>
    </source>
</reference>
<dbReference type="EMBL" id="JBEYXV010000001">
    <property type="protein sequence ID" value="MEU6819456.1"/>
    <property type="molecule type" value="Genomic_DNA"/>
</dbReference>
<accession>A0ABV3BEM9</accession>
<dbReference type="InterPro" id="IPR039561">
    <property type="entry name" value="Peptidase_M15C"/>
</dbReference>
<name>A0ABV3BEM9_9ACTN</name>
<keyword evidence="4" id="KW-1185">Reference proteome</keyword>
<comment type="caution">
    <text evidence="3">The sequence shown here is derived from an EMBL/GenBank/DDBJ whole genome shotgun (WGS) entry which is preliminary data.</text>
</comment>
<dbReference type="InterPro" id="IPR009045">
    <property type="entry name" value="Zn_M74/Hedgehog-like"/>
</dbReference>
<evidence type="ECO:0000313" key="3">
    <source>
        <dbReference type="EMBL" id="MEU6819456.1"/>
    </source>
</evidence>
<evidence type="ECO:0000259" key="2">
    <source>
        <dbReference type="Pfam" id="PF13539"/>
    </source>
</evidence>
<dbReference type="Gene3D" id="3.30.1380.10">
    <property type="match status" value="1"/>
</dbReference>
<dbReference type="SUPFAM" id="SSF55166">
    <property type="entry name" value="Hedgehog/DD-peptidase"/>
    <property type="match status" value="1"/>
</dbReference>
<dbReference type="Proteomes" id="UP001551176">
    <property type="component" value="Unassembled WGS sequence"/>
</dbReference>
<feature type="signal peptide" evidence="1">
    <location>
        <begin position="1"/>
        <end position="21"/>
    </location>
</feature>
<keyword evidence="1" id="KW-0732">Signal</keyword>